<feature type="transmembrane region" description="Helical" evidence="1">
    <location>
        <begin position="185"/>
        <end position="207"/>
    </location>
</feature>
<protein>
    <submittedName>
        <fullName evidence="2">YibE/F family protein</fullName>
    </submittedName>
</protein>
<dbReference type="EMBL" id="PYOJ01000009">
    <property type="protein sequence ID" value="PSV90280.1"/>
    <property type="molecule type" value="Genomic_DNA"/>
</dbReference>
<dbReference type="PANTHER" id="PTHR41771">
    <property type="entry name" value="MEMBRANE PROTEIN-RELATED"/>
    <property type="match status" value="1"/>
</dbReference>
<feature type="transmembrane region" description="Helical" evidence="1">
    <location>
        <begin position="282"/>
        <end position="307"/>
    </location>
</feature>
<organism evidence="2 3">
    <name type="scientific">Photobacterium leiognathi</name>
    <dbReference type="NCBI Taxonomy" id="553611"/>
    <lineage>
        <taxon>Bacteria</taxon>
        <taxon>Pseudomonadati</taxon>
        <taxon>Pseudomonadota</taxon>
        <taxon>Gammaproteobacteria</taxon>
        <taxon>Vibrionales</taxon>
        <taxon>Vibrionaceae</taxon>
        <taxon>Photobacterium</taxon>
    </lineage>
</organism>
<reference evidence="2 3" key="1">
    <citation type="submission" date="2018-03" db="EMBL/GenBank/DDBJ databases">
        <title>Whole genome sequencing of Histamine producing bacteria.</title>
        <authorList>
            <person name="Butler K."/>
        </authorList>
    </citation>
    <scope>NUCLEOTIDE SEQUENCE [LARGE SCALE GENOMIC DNA]</scope>
    <source>
        <strain evidence="2 3">ATCC 33979</strain>
    </source>
</reference>
<evidence type="ECO:0000256" key="1">
    <source>
        <dbReference type="SAM" id="Phobius"/>
    </source>
</evidence>
<feature type="transmembrane region" description="Helical" evidence="1">
    <location>
        <begin position="157"/>
        <end position="178"/>
    </location>
</feature>
<feature type="transmembrane region" description="Helical" evidence="1">
    <location>
        <begin position="131"/>
        <end position="151"/>
    </location>
</feature>
<accession>A0A2T3MAY3</accession>
<dbReference type="InterPro" id="IPR012507">
    <property type="entry name" value="YibE_F"/>
</dbReference>
<dbReference type="Pfam" id="PF07907">
    <property type="entry name" value="YibE_F"/>
    <property type="match status" value="1"/>
</dbReference>
<comment type="caution">
    <text evidence="2">The sequence shown here is derived from an EMBL/GenBank/DDBJ whole genome shotgun (WGS) entry which is preliminary data.</text>
</comment>
<feature type="transmembrane region" description="Helical" evidence="1">
    <location>
        <begin position="104"/>
        <end position="124"/>
    </location>
</feature>
<name>A0A2T3MAY3_PHOLE</name>
<feature type="transmembrane region" description="Helical" evidence="1">
    <location>
        <begin position="327"/>
        <end position="351"/>
    </location>
</feature>
<dbReference type="Proteomes" id="UP000240410">
    <property type="component" value="Unassembled WGS sequence"/>
</dbReference>
<keyword evidence="1" id="KW-0812">Transmembrane</keyword>
<evidence type="ECO:0000313" key="3">
    <source>
        <dbReference type="Proteomes" id="UP000240410"/>
    </source>
</evidence>
<sequence length="369" mass="39495">MRGVILAFIVLLMACCEMFSQGVIGSQYKVGEVTAVDNSKVTIIGSNRLGEQALDLTLNDDKKVVAYNLMNGAMEYDEYYQVGDSVLVAIAGNDQMRTRVISRYRLPALIGLAIAFSLGLLLYARKVGAKALLSFIGSIVIIVELLIPGLMAGYSPLLVTAVCLLMLCSLIILSVAGWTAKGKSALAGTIIGLIVTMILCVLVGQLLHLDGMTQPLAQPLLFETGMYLNMLDILYAAILVGASGAAMDVAMEMAATMEELKINAPEMSQMDLLRSGFRVGNAVIGTMTTTLLLAYSGSFLTMIMLFASRGNDIMQILNMKVVAAEVARTLIGSLSLIIVAPITAWIACWMISKDAERTELVAEQSTALN</sequence>
<keyword evidence="1" id="KW-0472">Membrane</keyword>
<keyword evidence="1" id="KW-1133">Transmembrane helix</keyword>
<evidence type="ECO:0000313" key="2">
    <source>
        <dbReference type="EMBL" id="PSV90280.1"/>
    </source>
</evidence>
<gene>
    <name evidence="2" type="ORF">CTM89_10385</name>
</gene>
<feature type="transmembrane region" description="Helical" evidence="1">
    <location>
        <begin position="227"/>
        <end position="251"/>
    </location>
</feature>
<dbReference type="PANTHER" id="PTHR41771:SF1">
    <property type="entry name" value="MEMBRANE PROTEIN"/>
    <property type="match status" value="1"/>
</dbReference>
<dbReference type="AlphaFoldDB" id="A0A2T3MAY3"/>
<proteinExistence type="predicted"/>
<dbReference type="PROSITE" id="PS51257">
    <property type="entry name" value="PROKAR_LIPOPROTEIN"/>
    <property type="match status" value="1"/>
</dbReference>
<dbReference type="OrthoDB" id="5753718at2"/>